<dbReference type="AlphaFoldDB" id="A0A6G3UC49"/>
<accession>A0A6G3UC49</accession>
<comment type="caution">
    <text evidence="1">The sequence shown here is derived from an EMBL/GenBank/DDBJ whole genome shotgun (WGS) entry which is preliminary data.</text>
</comment>
<proteinExistence type="predicted"/>
<reference evidence="1" key="1">
    <citation type="submission" date="2020-01" db="EMBL/GenBank/DDBJ databases">
        <title>Insect and environment-associated Actinomycetes.</title>
        <authorList>
            <person name="Currrie C."/>
            <person name="Chevrette M."/>
            <person name="Carlson C."/>
            <person name="Stubbendieck R."/>
            <person name="Wendt-Pienkowski E."/>
        </authorList>
    </citation>
    <scope>NUCLEOTIDE SEQUENCE</scope>
    <source>
        <strain evidence="1">SID7958</strain>
    </source>
</reference>
<evidence type="ECO:0000313" key="1">
    <source>
        <dbReference type="EMBL" id="NEC83996.1"/>
    </source>
</evidence>
<dbReference type="EMBL" id="JAAGMU010001693">
    <property type="protein sequence ID" value="NEC83996.1"/>
    <property type="molecule type" value="Genomic_DNA"/>
</dbReference>
<gene>
    <name evidence="1" type="ORF">G3I38_33395</name>
</gene>
<feature type="non-terminal residue" evidence="1">
    <location>
        <position position="1"/>
    </location>
</feature>
<feature type="non-terminal residue" evidence="1">
    <location>
        <position position="76"/>
    </location>
</feature>
<name>A0A6G3UC49_9ACTN</name>
<organism evidence="1">
    <name type="scientific">Streptomyces sp. SID7958</name>
    <dbReference type="NCBI Taxonomy" id="2706093"/>
    <lineage>
        <taxon>Bacteria</taxon>
        <taxon>Bacillati</taxon>
        <taxon>Actinomycetota</taxon>
        <taxon>Actinomycetes</taxon>
        <taxon>Kitasatosporales</taxon>
        <taxon>Streptomycetaceae</taxon>
        <taxon>Streptomyces</taxon>
    </lineage>
</organism>
<sequence length="76" mass="8065">PGAVDEAVSLLAARLFHGGPAETGPDWSPVHWSDYPEEVVDRKWRTDAARLHRVLDALGVRLATGGGSPGHDGPTL</sequence>
<protein>
    <submittedName>
        <fullName evidence="1">Uncharacterized protein</fullName>
    </submittedName>
</protein>